<feature type="binding site" evidence="11">
    <location>
        <position position="269"/>
    </location>
    <ligand>
        <name>Mg(2+)</name>
        <dbReference type="ChEBI" id="CHEBI:18420"/>
        <label>1</label>
    </ligand>
</feature>
<sequence length="364" mass="41282">MSSRRFAVGYALAQKKQQSFIQDSLVSMCGERGIDLVKIDQERPLVDQGPFDCVLHKLYGDDWKGQLVNFQAKNPNAAVIDSPEAIERLHNRISMLQVVSEIKIEDQNDTFGIPKQIVIYDKETLFDRQAWEFLKYPVIAKPLVADGTAKSHKMVLVFNHDGLNKLKPPIVLQEFVNHGGVIFKVYVVGEYVKCVKRKSLPDVSEEKLKTLEGSLSFSQVSNLATHEKNDDKYYKLMQLDDTEMPPQNFISDIARGLRGLMQLNLFNFDVIRDTRIGNRYLIIDINYFPGYAKMPCYETVLTDFFSDVVQKKGCAVGRSFSGGESEEPLGLDTRLMLSCEKEVRKIVSNTCCSDGEENESIIQV</sequence>
<dbReference type="OrthoDB" id="25308at2759"/>
<feature type="domain" description="Inositol 1,3,4-trisphosphate 5/6-kinase ATP-grasp" evidence="12">
    <location>
        <begin position="106"/>
        <end position="306"/>
    </location>
</feature>
<feature type="binding site" evidence="10">
    <location>
        <position position="152"/>
    </location>
    <ligand>
        <name>1D-myo-inositol 1,3,4-trisphosphate</name>
        <dbReference type="ChEBI" id="CHEBI:58414"/>
    </ligand>
</feature>
<dbReference type="Pfam" id="PF05770">
    <property type="entry name" value="Ins134_P3_kin"/>
    <property type="match status" value="1"/>
</dbReference>
<dbReference type="Pfam" id="PF17927">
    <property type="entry name" value="Ins134_P3_kin_N"/>
    <property type="match status" value="1"/>
</dbReference>
<evidence type="ECO:0000256" key="11">
    <source>
        <dbReference type="PIRSR" id="PIRSR038186-2"/>
    </source>
</evidence>
<evidence type="ECO:0000256" key="4">
    <source>
        <dbReference type="ARBA" id="ARBA00022723"/>
    </source>
</evidence>
<dbReference type="GO" id="GO:0052725">
    <property type="term" value="F:inositol-1,3,4-trisphosphate 6-kinase activity"/>
    <property type="evidence" value="ECO:0007669"/>
    <property type="project" value="InterPro"/>
</dbReference>
<dbReference type="GO" id="GO:0052726">
    <property type="term" value="F:inositol-1,3,4-trisphosphate 5-kinase activity"/>
    <property type="evidence" value="ECO:0007669"/>
    <property type="project" value="InterPro"/>
</dbReference>
<evidence type="ECO:0000259" key="12">
    <source>
        <dbReference type="Pfam" id="PF05770"/>
    </source>
</evidence>
<evidence type="ECO:0000256" key="3">
    <source>
        <dbReference type="ARBA" id="ARBA00022679"/>
    </source>
</evidence>
<dbReference type="InterPro" id="IPR040464">
    <property type="entry name" value="InsP(3)kin_ATP-grasp"/>
</dbReference>
<comment type="catalytic activity">
    <reaction evidence="9">
        <text>1D-myo-inositol 3,4,5,6-tetrakisphosphate + ATP = 1D-myo-inositol 1,3,4,5,6-pentakisphosphate + ADP + H(+)</text>
        <dbReference type="Rhea" id="RHEA:12452"/>
        <dbReference type="ChEBI" id="CHEBI:15378"/>
        <dbReference type="ChEBI" id="CHEBI:30616"/>
        <dbReference type="ChEBI" id="CHEBI:57539"/>
        <dbReference type="ChEBI" id="CHEBI:57733"/>
        <dbReference type="ChEBI" id="CHEBI:456216"/>
        <dbReference type="EC" id="2.7.1.134"/>
    </reaction>
</comment>
<evidence type="ECO:0000256" key="8">
    <source>
        <dbReference type="ARBA" id="ARBA00022842"/>
    </source>
</evidence>
<keyword evidence="4 9" id="KW-0479">Metal-binding</keyword>
<feature type="binding site" evidence="10">
    <location>
        <position position="57"/>
    </location>
    <ligand>
        <name>1D-myo-inositol 1,3,4,6-tetrakisphosphate</name>
        <dbReference type="ChEBI" id="CHEBI:57660"/>
    </ligand>
</feature>
<keyword evidence="3 9" id="KW-0808">Transferase</keyword>
<evidence type="ECO:0000256" key="6">
    <source>
        <dbReference type="ARBA" id="ARBA00022777"/>
    </source>
</evidence>
<feature type="binding site" evidence="10">
    <location>
        <position position="141"/>
    </location>
    <ligand>
        <name>ATP</name>
        <dbReference type="ChEBI" id="CHEBI:30616"/>
    </ligand>
</feature>
<dbReference type="GO" id="GO:0032957">
    <property type="term" value="P:inositol trisphosphate metabolic process"/>
    <property type="evidence" value="ECO:0007669"/>
    <property type="project" value="InterPro"/>
</dbReference>
<dbReference type="EMBL" id="JAAARO010000016">
    <property type="protein sequence ID" value="KAF5734307.1"/>
    <property type="molecule type" value="Genomic_DNA"/>
</dbReference>
<evidence type="ECO:0000256" key="2">
    <source>
        <dbReference type="ARBA" id="ARBA00011245"/>
    </source>
</evidence>
<feature type="binding site" evidence="10">
    <location>
        <position position="286"/>
    </location>
    <ligand>
        <name>1D-myo-inositol 1,3,4-trisphosphate</name>
        <dbReference type="ChEBI" id="CHEBI:58414"/>
    </ligand>
</feature>
<accession>A0A7J7CJR2</accession>
<dbReference type="InterPro" id="IPR008656">
    <property type="entry name" value="Inositol_tetrakis-P_1-kinase"/>
</dbReference>
<dbReference type="GO" id="GO:0047325">
    <property type="term" value="F:inositol-3,4,5,6-tetrakisphosphate 1-kinase activity"/>
    <property type="evidence" value="ECO:0007669"/>
    <property type="project" value="UniProtKB-EC"/>
</dbReference>
<comment type="similarity">
    <text evidence="1 9">Belongs to the ITPK1 family.</text>
</comment>
<dbReference type="GO" id="GO:0005737">
    <property type="term" value="C:cytoplasm"/>
    <property type="evidence" value="ECO:0007669"/>
    <property type="project" value="TreeGrafter"/>
</dbReference>
<dbReference type="PIRSF" id="PIRSF038186">
    <property type="entry name" value="ITPK"/>
    <property type="match status" value="1"/>
</dbReference>
<evidence type="ECO:0000259" key="13">
    <source>
        <dbReference type="Pfam" id="PF17927"/>
    </source>
</evidence>
<feature type="binding site" evidence="10">
    <location>
        <position position="184"/>
    </location>
    <ligand>
        <name>1D-myo-inositol 1,3,4-trisphosphate</name>
        <dbReference type="ChEBI" id="CHEBI:58414"/>
    </ligand>
</feature>
<dbReference type="AlphaFoldDB" id="A0A7J7CJR2"/>
<comment type="subunit">
    <text evidence="2 9">Monomer.</text>
</comment>
<comment type="function">
    <text evidence="9">Kinase that can phosphorylate various inositol polyphosphate such as Ins(3,4,5,6)P4 or Ins(1,3,4)P3.</text>
</comment>
<dbReference type="GO" id="GO:0005524">
    <property type="term" value="F:ATP binding"/>
    <property type="evidence" value="ECO:0007669"/>
    <property type="project" value="UniProtKB-KW"/>
</dbReference>
<evidence type="ECO:0000256" key="5">
    <source>
        <dbReference type="ARBA" id="ARBA00022741"/>
    </source>
</evidence>
<dbReference type="InParanoid" id="A0A7J7CJR2"/>
<dbReference type="InterPro" id="IPR041429">
    <property type="entry name" value="ITPK1_N"/>
</dbReference>
<evidence type="ECO:0000313" key="15">
    <source>
        <dbReference type="Proteomes" id="UP000593562"/>
    </source>
</evidence>
<keyword evidence="5 9" id="KW-0547">Nucleotide-binding</keyword>
<dbReference type="PANTHER" id="PTHR14217">
    <property type="entry name" value="INOSITOL-TETRAKISPHOSPHATE 1-KINASE"/>
    <property type="match status" value="1"/>
</dbReference>
<comment type="cofactor">
    <cofactor evidence="9 11">
        <name>Mg(2+)</name>
        <dbReference type="ChEBI" id="CHEBI:18420"/>
    </cofactor>
    <text evidence="9 11">Binds 2 magnesium ions per subunit.</text>
</comment>
<dbReference type="Proteomes" id="UP000593562">
    <property type="component" value="Unassembled WGS sequence"/>
</dbReference>
<proteinExistence type="inferred from homology"/>
<dbReference type="PANTHER" id="PTHR14217:SF24">
    <property type="entry name" value="INOSITOL-TETRAKISPHOSPHATE 1-KINASE 1"/>
    <property type="match status" value="1"/>
</dbReference>
<dbReference type="FunCoup" id="A0A7J7CJR2">
    <property type="interactions" value="2336"/>
</dbReference>
<keyword evidence="6 9" id="KW-0418">Kinase</keyword>
<reference evidence="14 15" key="1">
    <citation type="journal article" date="2020" name="Nat. Commun.">
        <title>Genome of Tripterygium wilfordii and identification of cytochrome P450 involved in triptolide biosynthesis.</title>
        <authorList>
            <person name="Tu L."/>
            <person name="Su P."/>
            <person name="Zhang Z."/>
            <person name="Gao L."/>
            <person name="Wang J."/>
            <person name="Hu T."/>
            <person name="Zhou J."/>
            <person name="Zhang Y."/>
            <person name="Zhao Y."/>
            <person name="Liu Y."/>
            <person name="Song Y."/>
            <person name="Tong Y."/>
            <person name="Lu Y."/>
            <person name="Yang J."/>
            <person name="Xu C."/>
            <person name="Jia M."/>
            <person name="Peters R.J."/>
            <person name="Huang L."/>
            <person name="Gao W."/>
        </authorList>
    </citation>
    <scope>NUCLEOTIDE SEQUENCE [LARGE SCALE GENOMIC DNA]</scope>
    <source>
        <strain evidence="15">cv. XIE 37</strain>
        <tissue evidence="14">Leaf</tissue>
    </source>
</reference>
<keyword evidence="7 9" id="KW-0067">ATP-binding</keyword>
<feature type="binding site" evidence="10">
    <location>
        <position position="92"/>
    </location>
    <ligand>
        <name>ATP</name>
        <dbReference type="ChEBI" id="CHEBI:30616"/>
    </ligand>
</feature>
<dbReference type="SUPFAM" id="SSF56059">
    <property type="entry name" value="Glutathione synthetase ATP-binding domain-like"/>
    <property type="match status" value="1"/>
</dbReference>
<dbReference type="Gene3D" id="3.30.470.20">
    <property type="entry name" value="ATP-grasp fold, B domain"/>
    <property type="match status" value="1"/>
</dbReference>
<feature type="binding site" evidence="11">
    <location>
        <position position="284"/>
    </location>
    <ligand>
        <name>Mg(2+)</name>
        <dbReference type="ChEBI" id="CHEBI:18420"/>
        <label>1</label>
    </ligand>
</feature>
<evidence type="ECO:0000256" key="1">
    <source>
        <dbReference type="ARBA" id="ARBA00009601"/>
    </source>
</evidence>
<comment type="caution">
    <text evidence="14">The sequence shown here is derived from an EMBL/GenBank/DDBJ whole genome shotgun (WGS) entry which is preliminary data.</text>
</comment>
<evidence type="ECO:0000256" key="7">
    <source>
        <dbReference type="ARBA" id="ARBA00022840"/>
    </source>
</evidence>
<gene>
    <name evidence="14" type="ORF">HS088_TW16G00754</name>
</gene>
<evidence type="ECO:0000256" key="10">
    <source>
        <dbReference type="PIRSR" id="PIRSR038186-1"/>
    </source>
</evidence>
<feature type="domain" description="Inositol-tetrakisphosphate 1-kinase N-terminal" evidence="13">
    <location>
        <begin position="8"/>
        <end position="86"/>
    </location>
</feature>
<feature type="binding site" evidence="11">
    <location>
        <position position="286"/>
    </location>
    <ligand>
        <name>Mg(2+)</name>
        <dbReference type="ChEBI" id="CHEBI:18420"/>
        <label>2</label>
    </ligand>
</feature>
<keyword evidence="8 9" id="KW-0460">Magnesium</keyword>
<dbReference type="GO" id="GO:0000287">
    <property type="term" value="F:magnesium ion binding"/>
    <property type="evidence" value="ECO:0007669"/>
    <property type="project" value="InterPro"/>
</dbReference>
<feature type="binding site" evidence="10">
    <location>
        <position position="290"/>
    </location>
    <ligand>
        <name>1D-myo-inositol 1,3,4-trisphosphate</name>
        <dbReference type="ChEBI" id="CHEBI:58414"/>
    </ligand>
</feature>
<dbReference type="FunFam" id="3.30.470.20:FF:000056">
    <property type="entry name" value="Inositol-tetrakisphosphate 1-kinase"/>
    <property type="match status" value="1"/>
</dbReference>
<dbReference type="EC" id="2.7.1.134" evidence="9"/>
<organism evidence="14 15">
    <name type="scientific">Tripterygium wilfordii</name>
    <name type="common">Thunder God vine</name>
    <dbReference type="NCBI Taxonomy" id="458696"/>
    <lineage>
        <taxon>Eukaryota</taxon>
        <taxon>Viridiplantae</taxon>
        <taxon>Streptophyta</taxon>
        <taxon>Embryophyta</taxon>
        <taxon>Tracheophyta</taxon>
        <taxon>Spermatophyta</taxon>
        <taxon>Magnoliopsida</taxon>
        <taxon>eudicotyledons</taxon>
        <taxon>Gunneridae</taxon>
        <taxon>Pentapetalae</taxon>
        <taxon>rosids</taxon>
        <taxon>fabids</taxon>
        <taxon>Celastrales</taxon>
        <taxon>Celastraceae</taxon>
        <taxon>Tripterygium</taxon>
    </lineage>
</organism>
<protein>
    <recommendedName>
        <fullName evidence="9">Inositol-tetrakisphosphate 1-kinase</fullName>
        <ecNumber evidence="9">2.7.1.134</ecNumber>
    </recommendedName>
</protein>
<feature type="binding site" evidence="10">
    <location>
        <position position="199"/>
    </location>
    <ligand>
        <name>ATP</name>
        <dbReference type="ChEBI" id="CHEBI:30616"/>
    </ligand>
</feature>
<evidence type="ECO:0000313" key="14">
    <source>
        <dbReference type="EMBL" id="KAF5734307.1"/>
    </source>
</evidence>
<evidence type="ECO:0000256" key="9">
    <source>
        <dbReference type="PIRNR" id="PIRNR038186"/>
    </source>
</evidence>
<feature type="binding site" evidence="11">
    <location>
        <position position="284"/>
    </location>
    <ligand>
        <name>Mg(2+)</name>
        <dbReference type="ChEBI" id="CHEBI:18420"/>
        <label>2</label>
    </ligand>
</feature>
<keyword evidence="15" id="KW-1185">Reference proteome</keyword>
<name>A0A7J7CJR2_TRIWF</name>
<feature type="binding site" evidence="10">
    <location>
        <position position="16"/>
    </location>
    <ligand>
        <name>1D-myo-inositol 1,3,4-trisphosphate</name>
        <dbReference type="ChEBI" id="CHEBI:58414"/>
    </ligand>
</feature>
<feature type="binding site" evidence="10">
    <location>
        <begin position="173"/>
        <end position="184"/>
    </location>
    <ligand>
        <name>ATP</name>
        <dbReference type="ChEBI" id="CHEBI:30616"/>
    </ligand>
</feature>